<dbReference type="SUPFAM" id="SSF51391">
    <property type="entry name" value="Thiamin phosphate synthase"/>
    <property type="match status" value="1"/>
</dbReference>
<evidence type="ECO:0000256" key="14">
    <source>
        <dbReference type="ARBA" id="ARBA00041592"/>
    </source>
</evidence>
<keyword evidence="5" id="KW-0479">Metal-binding</keyword>
<dbReference type="InterPro" id="IPR015797">
    <property type="entry name" value="NUDIX_hydrolase-like_dom_sf"/>
</dbReference>
<gene>
    <name evidence="18" type="ORF">ACFSJC_07345</name>
</gene>
<dbReference type="InterPro" id="IPR020476">
    <property type="entry name" value="Nudix_hydrolase"/>
</dbReference>
<evidence type="ECO:0000256" key="7">
    <source>
        <dbReference type="ARBA" id="ARBA00022801"/>
    </source>
</evidence>
<evidence type="ECO:0000256" key="13">
    <source>
        <dbReference type="ARBA" id="ARBA00040794"/>
    </source>
</evidence>
<dbReference type="PROSITE" id="PS00893">
    <property type="entry name" value="NUDIX_BOX"/>
    <property type="match status" value="1"/>
</dbReference>
<dbReference type="Gene3D" id="3.20.20.70">
    <property type="entry name" value="Aldolase class I"/>
    <property type="match status" value="1"/>
</dbReference>
<dbReference type="Gene3D" id="3.90.79.10">
    <property type="entry name" value="Nucleoside Triphosphate Pyrophosphohydrolase"/>
    <property type="match status" value="1"/>
</dbReference>
<evidence type="ECO:0000313" key="18">
    <source>
        <dbReference type="EMBL" id="MFD2111650.1"/>
    </source>
</evidence>
<dbReference type="InterPro" id="IPR000086">
    <property type="entry name" value="NUDIX_hydrolase_dom"/>
</dbReference>
<evidence type="ECO:0000256" key="6">
    <source>
        <dbReference type="ARBA" id="ARBA00022763"/>
    </source>
</evidence>
<dbReference type="Pfam" id="PF14815">
    <property type="entry name" value="NUDIX_4"/>
    <property type="match status" value="1"/>
</dbReference>
<evidence type="ECO:0000256" key="10">
    <source>
        <dbReference type="ARBA" id="ARBA00035861"/>
    </source>
</evidence>
<keyword evidence="9" id="KW-0234">DNA repair</keyword>
<keyword evidence="19" id="KW-1185">Reference proteome</keyword>
<comment type="cofactor">
    <cofactor evidence="1">
        <name>Mg(2+)</name>
        <dbReference type="ChEBI" id="CHEBI:18420"/>
    </cofactor>
</comment>
<evidence type="ECO:0000256" key="11">
    <source>
        <dbReference type="ARBA" id="ARBA00036904"/>
    </source>
</evidence>
<evidence type="ECO:0000256" key="8">
    <source>
        <dbReference type="ARBA" id="ARBA00022842"/>
    </source>
</evidence>
<dbReference type="InterPro" id="IPR036206">
    <property type="entry name" value="ThiamineP_synth_sf"/>
</dbReference>
<feature type="domain" description="Nudix hydrolase" evidence="17">
    <location>
        <begin position="13"/>
        <end position="141"/>
    </location>
</feature>
<dbReference type="NCBIfam" id="NF006530">
    <property type="entry name" value="PRK08999.1"/>
    <property type="match status" value="1"/>
</dbReference>
<evidence type="ECO:0000313" key="19">
    <source>
        <dbReference type="Proteomes" id="UP001597337"/>
    </source>
</evidence>
<dbReference type="RefSeq" id="WP_386025254.1">
    <property type="nucleotide sequence ID" value="NZ_JBHUHX010000015.1"/>
</dbReference>
<evidence type="ECO:0000256" key="1">
    <source>
        <dbReference type="ARBA" id="ARBA00001946"/>
    </source>
</evidence>
<keyword evidence="4" id="KW-0235">DNA replication</keyword>
<accession>A0ABW4Y7I7</accession>
<dbReference type="PRINTS" id="PR00502">
    <property type="entry name" value="NUDIXFAMILY"/>
</dbReference>
<reference evidence="19" key="1">
    <citation type="journal article" date="2019" name="Int. J. Syst. Evol. Microbiol.">
        <title>The Global Catalogue of Microorganisms (GCM) 10K type strain sequencing project: providing services to taxonomists for standard genome sequencing and annotation.</title>
        <authorList>
            <consortium name="The Broad Institute Genomics Platform"/>
            <consortium name="The Broad Institute Genome Sequencing Center for Infectious Disease"/>
            <person name="Wu L."/>
            <person name="Ma J."/>
        </authorList>
    </citation>
    <scope>NUCLEOTIDE SEQUENCE [LARGE SCALE GENOMIC DNA]</scope>
    <source>
        <strain evidence="19">KACC 12597</strain>
    </source>
</reference>
<dbReference type="EMBL" id="JBHUHX010000015">
    <property type="protein sequence ID" value="MFD2111650.1"/>
    <property type="molecule type" value="Genomic_DNA"/>
</dbReference>
<evidence type="ECO:0000256" key="3">
    <source>
        <dbReference type="ARBA" id="ARBA00022457"/>
    </source>
</evidence>
<keyword evidence="6" id="KW-0227">DNA damage</keyword>
<comment type="caution">
    <text evidence="18">The sequence shown here is derived from an EMBL/GenBank/DDBJ whole genome shotgun (WGS) entry which is preliminary data.</text>
</comment>
<dbReference type="PROSITE" id="PS51462">
    <property type="entry name" value="NUDIX"/>
    <property type="match status" value="1"/>
</dbReference>
<sequence length="330" mass="35980">MSASTPSIAVESRLIHVMAGAIADADGRILVARRPDRVHQGGLWEFPGGKLEPGESPEAGLVRELDEELGIRVLGSRPLIRVHHDYGDRYILLDVRRINDYEGVPQGREGQPLRWLAPEAMDPDLFPAADRPIINALRLPPLLLITGADPLDPDVFLDRLEESLARGIRLVQLRAPNLDRDRYVDLARRAHALCEPHGARLLLNRDPDAVEDLPRHGLHLTSGRLMRSTRRPGRPGELVGASCHDAGQLAHAARLGLDYALLSPVLATLTHPETTPLGWSAFAELVDPAPLPVYALGGLGPEHLDEAIAHGAQGVAAIRSLWSMRGRSIV</sequence>
<dbReference type="Proteomes" id="UP001597337">
    <property type="component" value="Unassembled WGS sequence"/>
</dbReference>
<dbReference type="EC" id="3.6.1.55" evidence="12"/>
<dbReference type="PANTHER" id="PTHR47707:SF1">
    <property type="entry name" value="NUDIX HYDROLASE FAMILY PROTEIN"/>
    <property type="match status" value="1"/>
</dbReference>
<evidence type="ECO:0000256" key="2">
    <source>
        <dbReference type="ARBA" id="ARBA00005582"/>
    </source>
</evidence>
<dbReference type="InterPro" id="IPR029119">
    <property type="entry name" value="MutY_C"/>
</dbReference>
<name>A0ABW4Y7I7_9GAMM</name>
<dbReference type="InterPro" id="IPR047127">
    <property type="entry name" value="MutT-like"/>
</dbReference>
<evidence type="ECO:0000259" key="17">
    <source>
        <dbReference type="PROSITE" id="PS51462"/>
    </source>
</evidence>
<evidence type="ECO:0000256" key="15">
    <source>
        <dbReference type="ARBA" id="ARBA00041979"/>
    </source>
</evidence>
<keyword evidence="7 18" id="KW-0378">Hydrolase</keyword>
<organism evidence="18 19">
    <name type="scientific">Thiorhodococcus fuscus</name>
    <dbReference type="NCBI Taxonomy" id="527200"/>
    <lineage>
        <taxon>Bacteria</taxon>
        <taxon>Pseudomonadati</taxon>
        <taxon>Pseudomonadota</taxon>
        <taxon>Gammaproteobacteria</taxon>
        <taxon>Chromatiales</taxon>
        <taxon>Chromatiaceae</taxon>
        <taxon>Thiorhodococcus</taxon>
    </lineage>
</organism>
<dbReference type="InterPro" id="IPR020084">
    <property type="entry name" value="NUDIX_hydrolase_CS"/>
</dbReference>
<dbReference type="Pfam" id="PF02581">
    <property type="entry name" value="TMP-TENI"/>
    <property type="match status" value="1"/>
</dbReference>
<evidence type="ECO:0000256" key="4">
    <source>
        <dbReference type="ARBA" id="ARBA00022705"/>
    </source>
</evidence>
<protein>
    <recommendedName>
        <fullName evidence="13">8-oxo-dGTP diphosphatase</fullName>
        <ecNumber evidence="12">3.6.1.55</ecNumber>
    </recommendedName>
    <alternativeName>
        <fullName evidence="16">7,8-dihydro-8-oxoguanine-triphosphatase</fullName>
    </alternativeName>
    <alternativeName>
        <fullName evidence="15">Mutator protein MutT</fullName>
    </alternativeName>
    <alternativeName>
        <fullName evidence="14">dGTP pyrophosphohydrolase</fullName>
    </alternativeName>
</protein>
<dbReference type="CDD" id="cd00564">
    <property type="entry name" value="TMP_TenI"/>
    <property type="match status" value="1"/>
</dbReference>
<dbReference type="CDD" id="cd03425">
    <property type="entry name" value="NUDIX_MutT_NudA_like"/>
    <property type="match status" value="1"/>
</dbReference>
<evidence type="ECO:0000256" key="16">
    <source>
        <dbReference type="ARBA" id="ARBA00042798"/>
    </source>
</evidence>
<comment type="similarity">
    <text evidence="2">Belongs to the Nudix hydrolase family.</text>
</comment>
<dbReference type="InterPro" id="IPR022998">
    <property type="entry name" value="ThiamineP_synth_TenI"/>
</dbReference>
<dbReference type="GO" id="GO:0016787">
    <property type="term" value="F:hydrolase activity"/>
    <property type="evidence" value="ECO:0007669"/>
    <property type="project" value="UniProtKB-KW"/>
</dbReference>
<dbReference type="SUPFAM" id="SSF55811">
    <property type="entry name" value="Nudix"/>
    <property type="match status" value="1"/>
</dbReference>
<comment type="catalytic activity">
    <reaction evidence="11">
        <text>8-oxo-GTP + H2O = 8-oxo-GMP + diphosphate + H(+)</text>
        <dbReference type="Rhea" id="RHEA:67616"/>
        <dbReference type="ChEBI" id="CHEBI:15377"/>
        <dbReference type="ChEBI" id="CHEBI:15378"/>
        <dbReference type="ChEBI" id="CHEBI:33019"/>
        <dbReference type="ChEBI" id="CHEBI:143553"/>
        <dbReference type="ChEBI" id="CHEBI:145694"/>
    </reaction>
</comment>
<dbReference type="PANTHER" id="PTHR47707">
    <property type="entry name" value="8-OXO-DGTP DIPHOSPHATASE"/>
    <property type="match status" value="1"/>
</dbReference>
<evidence type="ECO:0000256" key="9">
    <source>
        <dbReference type="ARBA" id="ARBA00023204"/>
    </source>
</evidence>
<keyword evidence="3" id="KW-0515">Mutator protein</keyword>
<evidence type="ECO:0000256" key="5">
    <source>
        <dbReference type="ARBA" id="ARBA00022723"/>
    </source>
</evidence>
<proteinExistence type="inferred from homology"/>
<comment type="catalytic activity">
    <reaction evidence="10">
        <text>8-oxo-dGTP + H2O = 8-oxo-dGMP + diphosphate + H(+)</text>
        <dbReference type="Rhea" id="RHEA:31575"/>
        <dbReference type="ChEBI" id="CHEBI:15377"/>
        <dbReference type="ChEBI" id="CHEBI:15378"/>
        <dbReference type="ChEBI" id="CHEBI:33019"/>
        <dbReference type="ChEBI" id="CHEBI:63224"/>
        <dbReference type="ChEBI" id="CHEBI:77896"/>
        <dbReference type="EC" id="3.6.1.55"/>
    </reaction>
</comment>
<dbReference type="InterPro" id="IPR013785">
    <property type="entry name" value="Aldolase_TIM"/>
</dbReference>
<keyword evidence="8" id="KW-0460">Magnesium</keyword>
<evidence type="ECO:0000256" key="12">
    <source>
        <dbReference type="ARBA" id="ARBA00038905"/>
    </source>
</evidence>